<dbReference type="InterPro" id="IPR051304">
    <property type="entry name" value="SCF_F-box_domain"/>
</dbReference>
<evidence type="ECO:0000313" key="2">
    <source>
        <dbReference type="EMBL" id="KAF5204052.1"/>
    </source>
</evidence>
<dbReference type="OrthoDB" id="1519185at2759"/>
<protein>
    <recommendedName>
        <fullName evidence="1">KIB1-4 beta-propeller domain-containing protein</fullName>
    </recommendedName>
</protein>
<sequence>MFCIQGRGDRFMKVKFEVLKLDTVGGDWIPINNIGDAILFLGDNCSITRSAFHCPGCKPNSIYYLYDLSFEQNNRRRYGALDTGIYNLEDGTIQPHYPLESKIIFPQPIWFEWEM</sequence>
<name>A0A7J6X6Q4_THATH</name>
<gene>
    <name evidence="2" type="ORF">FRX31_006355</name>
</gene>
<dbReference type="AlphaFoldDB" id="A0A7J6X6Q4"/>
<dbReference type="InterPro" id="IPR005174">
    <property type="entry name" value="KIB1-4_b-propeller"/>
</dbReference>
<dbReference type="PANTHER" id="PTHR47123">
    <property type="entry name" value="F-BOX PROTEIN SKIP23"/>
    <property type="match status" value="1"/>
</dbReference>
<organism evidence="2 3">
    <name type="scientific">Thalictrum thalictroides</name>
    <name type="common">Rue-anemone</name>
    <name type="synonym">Anemone thalictroides</name>
    <dbReference type="NCBI Taxonomy" id="46969"/>
    <lineage>
        <taxon>Eukaryota</taxon>
        <taxon>Viridiplantae</taxon>
        <taxon>Streptophyta</taxon>
        <taxon>Embryophyta</taxon>
        <taxon>Tracheophyta</taxon>
        <taxon>Spermatophyta</taxon>
        <taxon>Magnoliopsida</taxon>
        <taxon>Ranunculales</taxon>
        <taxon>Ranunculaceae</taxon>
        <taxon>Thalictroideae</taxon>
        <taxon>Thalictrum</taxon>
    </lineage>
</organism>
<dbReference type="PANTHER" id="PTHR47123:SF15">
    <property type="entry name" value="F-BOX PROTEIN SKIP23"/>
    <property type="match status" value="1"/>
</dbReference>
<reference evidence="2 3" key="1">
    <citation type="submission" date="2020-06" db="EMBL/GenBank/DDBJ databases">
        <title>Transcriptomic and genomic resources for Thalictrum thalictroides and T. hernandezii: Facilitating candidate gene discovery in an emerging model plant lineage.</title>
        <authorList>
            <person name="Arias T."/>
            <person name="Riano-Pachon D.M."/>
            <person name="Di Stilio V.S."/>
        </authorList>
    </citation>
    <scope>NUCLEOTIDE SEQUENCE [LARGE SCALE GENOMIC DNA]</scope>
    <source>
        <strain evidence="3">cv. WT478/WT964</strain>
        <tissue evidence="2">Leaves</tissue>
    </source>
</reference>
<proteinExistence type="predicted"/>
<keyword evidence="3" id="KW-1185">Reference proteome</keyword>
<evidence type="ECO:0000259" key="1">
    <source>
        <dbReference type="Pfam" id="PF03478"/>
    </source>
</evidence>
<comment type="caution">
    <text evidence="2">The sequence shown here is derived from an EMBL/GenBank/DDBJ whole genome shotgun (WGS) entry which is preliminary data.</text>
</comment>
<dbReference type="Proteomes" id="UP000554482">
    <property type="component" value="Unassembled WGS sequence"/>
</dbReference>
<dbReference type="EMBL" id="JABWDY010005918">
    <property type="protein sequence ID" value="KAF5204052.1"/>
    <property type="molecule type" value="Genomic_DNA"/>
</dbReference>
<accession>A0A7J6X6Q4</accession>
<dbReference type="Pfam" id="PF03478">
    <property type="entry name" value="Beta-prop_KIB1-4"/>
    <property type="match status" value="1"/>
</dbReference>
<evidence type="ECO:0000313" key="3">
    <source>
        <dbReference type="Proteomes" id="UP000554482"/>
    </source>
</evidence>
<feature type="domain" description="KIB1-4 beta-propeller" evidence="1">
    <location>
        <begin position="12"/>
        <end position="87"/>
    </location>
</feature>